<feature type="transmembrane region" description="Helical" evidence="7">
    <location>
        <begin position="249"/>
        <end position="267"/>
    </location>
</feature>
<gene>
    <name evidence="9" type="ORF">Rsw2DRAFT_0825</name>
</gene>
<protein>
    <recommendedName>
        <fullName evidence="8">EamA domain-containing protein</fullName>
    </recommendedName>
</protein>
<dbReference type="AlphaFoldDB" id="C8RYE7"/>
<comment type="caution">
    <text evidence="9">The sequence shown here is derived from an EMBL/GenBank/DDBJ whole genome shotgun (WGS) entry which is preliminary data.</text>
</comment>
<feature type="transmembrane region" description="Helical" evidence="7">
    <location>
        <begin position="216"/>
        <end position="237"/>
    </location>
</feature>
<dbReference type="PANTHER" id="PTHR32322:SF2">
    <property type="entry name" value="EAMA DOMAIN-CONTAINING PROTEIN"/>
    <property type="match status" value="1"/>
</dbReference>
<feature type="domain" description="EamA" evidence="8">
    <location>
        <begin position="160"/>
        <end position="291"/>
    </location>
</feature>
<feature type="transmembrane region" description="Helical" evidence="7">
    <location>
        <begin position="273"/>
        <end position="291"/>
    </location>
</feature>
<evidence type="ECO:0000256" key="1">
    <source>
        <dbReference type="ARBA" id="ARBA00004141"/>
    </source>
</evidence>
<feature type="domain" description="EamA" evidence="8">
    <location>
        <begin position="8"/>
        <end position="140"/>
    </location>
</feature>
<comment type="subcellular location">
    <subcellularLocation>
        <location evidence="1">Membrane</location>
        <topology evidence="1">Multi-pass membrane protein</topology>
    </subcellularLocation>
</comment>
<evidence type="ECO:0000256" key="2">
    <source>
        <dbReference type="ARBA" id="ARBA00007362"/>
    </source>
</evidence>
<feature type="transmembrane region" description="Helical" evidence="7">
    <location>
        <begin position="96"/>
        <end position="117"/>
    </location>
</feature>
<dbReference type="STRING" id="371731.Rsw2DRAFT_0825"/>
<evidence type="ECO:0000259" key="8">
    <source>
        <dbReference type="Pfam" id="PF00892"/>
    </source>
</evidence>
<evidence type="ECO:0000256" key="4">
    <source>
        <dbReference type="ARBA" id="ARBA00022989"/>
    </source>
</evidence>
<dbReference type="EMBL" id="ACYY01000004">
    <property type="protein sequence ID" value="EEW26135.1"/>
    <property type="molecule type" value="Genomic_DNA"/>
</dbReference>
<keyword evidence="5 7" id="KW-0472">Membrane</keyword>
<evidence type="ECO:0000313" key="9">
    <source>
        <dbReference type="EMBL" id="EEW26135.1"/>
    </source>
</evidence>
<comment type="similarity">
    <text evidence="2">Belongs to the EamA transporter family.</text>
</comment>
<evidence type="ECO:0000256" key="5">
    <source>
        <dbReference type="ARBA" id="ARBA00023136"/>
    </source>
</evidence>
<dbReference type="RefSeq" id="WP_008028346.1">
    <property type="nucleotide sequence ID" value="NZ_ACYY01000004.1"/>
</dbReference>
<organism evidence="9 10">
    <name type="scientific">Rhodobacter ferrooxidans</name>
    <dbReference type="NCBI Taxonomy" id="371731"/>
    <lineage>
        <taxon>Bacteria</taxon>
        <taxon>Pseudomonadati</taxon>
        <taxon>Pseudomonadota</taxon>
        <taxon>Alphaproteobacteria</taxon>
        <taxon>Rhodobacterales</taxon>
        <taxon>Rhodobacter group</taxon>
        <taxon>Rhodobacter</taxon>
    </lineage>
</organism>
<reference evidence="9 10" key="1">
    <citation type="submission" date="2009-08" db="EMBL/GenBank/DDBJ databases">
        <title>The draft genome of Rhodobacter sp. SW2.</title>
        <authorList>
            <consortium name="US DOE Joint Genome Institute (JGI-PGF)"/>
            <person name="Lucas S."/>
            <person name="Copeland A."/>
            <person name="Lapidus A."/>
            <person name="Glavina del Rio T."/>
            <person name="Tice H."/>
            <person name="Bruce D."/>
            <person name="Goodwin L."/>
            <person name="Pitluck S."/>
            <person name="Larimer F."/>
            <person name="Land M.L."/>
            <person name="Hauser L."/>
            <person name="Emerson D."/>
        </authorList>
    </citation>
    <scope>NUCLEOTIDE SEQUENCE [LARGE SCALE GENOMIC DNA]</scope>
    <source>
        <strain evidence="9 10">SW2</strain>
    </source>
</reference>
<feature type="transmembrane region" description="Helical" evidence="7">
    <location>
        <begin position="124"/>
        <end position="141"/>
    </location>
</feature>
<evidence type="ECO:0000256" key="6">
    <source>
        <dbReference type="SAM" id="MobiDB-lite"/>
    </source>
</evidence>
<proteinExistence type="inferred from homology"/>
<feature type="transmembrane region" description="Helical" evidence="7">
    <location>
        <begin position="40"/>
        <end position="60"/>
    </location>
</feature>
<keyword evidence="4 7" id="KW-1133">Transmembrane helix</keyword>
<name>C8RYE7_9RHOB</name>
<keyword evidence="10" id="KW-1185">Reference proteome</keyword>
<dbReference type="GO" id="GO:0016020">
    <property type="term" value="C:membrane"/>
    <property type="evidence" value="ECO:0007669"/>
    <property type="project" value="UniProtKB-SubCell"/>
</dbReference>
<keyword evidence="3 7" id="KW-0812">Transmembrane</keyword>
<dbReference type="SUPFAM" id="SSF103481">
    <property type="entry name" value="Multidrug resistance efflux transporter EmrE"/>
    <property type="match status" value="2"/>
</dbReference>
<evidence type="ECO:0000256" key="3">
    <source>
        <dbReference type="ARBA" id="ARBA00022692"/>
    </source>
</evidence>
<feature type="transmembrane region" description="Helical" evidence="7">
    <location>
        <begin position="72"/>
        <end position="90"/>
    </location>
</feature>
<evidence type="ECO:0000256" key="7">
    <source>
        <dbReference type="SAM" id="Phobius"/>
    </source>
</evidence>
<dbReference type="InterPro" id="IPR037185">
    <property type="entry name" value="EmrE-like"/>
</dbReference>
<dbReference type="PANTHER" id="PTHR32322">
    <property type="entry name" value="INNER MEMBRANE TRANSPORTER"/>
    <property type="match status" value="1"/>
</dbReference>
<dbReference type="OrthoDB" id="5812248at2"/>
<dbReference type="InterPro" id="IPR050638">
    <property type="entry name" value="AA-Vitamin_Transporters"/>
</dbReference>
<evidence type="ECO:0000313" key="10">
    <source>
        <dbReference type="Proteomes" id="UP000010121"/>
    </source>
</evidence>
<feature type="region of interest" description="Disordered" evidence="6">
    <location>
        <begin position="301"/>
        <end position="328"/>
    </location>
</feature>
<feature type="transmembrane region" description="Helical" evidence="7">
    <location>
        <begin position="183"/>
        <end position="204"/>
    </location>
</feature>
<feature type="transmembrane region" description="Helical" evidence="7">
    <location>
        <begin position="153"/>
        <end position="171"/>
    </location>
</feature>
<accession>C8RYE7</accession>
<dbReference type="Proteomes" id="UP000010121">
    <property type="component" value="Unassembled WGS sequence"/>
</dbReference>
<dbReference type="eggNOG" id="COG0697">
    <property type="taxonomic scope" value="Bacteria"/>
</dbReference>
<dbReference type="InterPro" id="IPR000620">
    <property type="entry name" value="EamA_dom"/>
</dbReference>
<sequence length="328" mass="34563">MSLSPGPRGHLAMLAFSALVAGSFSLGALAAPLIAPAALTVVRFAIAGALVGAAALATCGLPRSAWVAPWRYLVLGSLLAIYFVLMFEGLKTASAVSTAAVFTLTPLMAAGFGWLLLRQITTARMALALAVGAAGALWVIFRGDIASLLRLQIGQGEVIYFWGCAAHAIYAPMVRKLNRGEPALVFTFGMMVAGFAVLLAWGWRDVLATDWTALPGIVWVTLLYVSVAASAMTFVLLQYAALRLPAAKVMAYTYLTPAWVILWQTALGHPAPPALVLGGIGLCLLALWLLLKDETRVDHRLTAQDGNPNEAPRTAGGQAGYAPDCKSE</sequence>
<dbReference type="Pfam" id="PF00892">
    <property type="entry name" value="EamA"/>
    <property type="match status" value="2"/>
</dbReference>